<keyword evidence="7 9" id="KW-0472">Membrane</keyword>
<feature type="region of interest" description="Disordered" evidence="8">
    <location>
        <begin position="238"/>
        <end position="258"/>
    </location>
</feature>
<dbReference type="STRING" id="858640.A3K86_02735"/>
<evidence type="ECO:0000313" key="11">
    <source>
        <dbReference type="Proteomes" id="UP000078503"/>
    </source>
</evidence>
<evidence type="ECO:0000256" key="6">
    <source>
        <dbReference type="ARBA" id="ARBA00022989"/>
    </source>
</evidence>
<dbReference type="InterPro" id="IPR011606">
    <property type="entry name" value="Brnchd-chn_aa_trnsp_permease"/>
</dbReference>
<evidence type="ECO:0000256" key="7">
    <source>
        <dbReference type="ARBA" id="ARBA00023136"/>
    </source>
</evidence>
<comment type="caution">
    <text evidence="10">The sequence shown here is derived from an EMBL/GenBank/DDBJ whole genome shotgun (WGS) entry which is preliminary data.</text>
</comment>
<feature type="compositionally biased region" description="Low complexity" evidence="8">
    <location>
        <begin position="238"/>
        <end position="249"/>
    </location>
</feature>
<organism evidence="10 11">
    <name type="scientific">Photobacterium jeanii</name>
    <dbReference type="NCBI Taxonomy" id="858640"/>
    <lineage>
        <taxon>Bacteria</taxon>
        <taxon>Pseudomonadati</taxon>
        <taxon>Pseudomonadota</taxon>
        <taxon>Gammaproteobacteria</taxon>
        <taxon>Vibrionales</taxon>
        <taxon>Vibrionaceae</taxon>
        <taxon>Photobacterium</taxon>
    </lineage>
</organism>
<keyword evidence="4" id="KW-1003">Cell membrane</keyword>
<keyword evidence="3" id="KW-0813">Transport</keyword>
<dbReference type="RefSeq" id="WP_068327323.1">
    <property type="nucleotide sequence ID" value="NZ_LVHF01000012.1"/>
</dbReference>
<proteinExistence type="inferred from homology"/>
<dbReference type="GO" id="GO:1903785">
    <property type="term" value="P:L-valine transmembrane transport"/>
    <property type="evidence" value="ECO:0007669"/>
    <property type="project" value="TreeGrafter"/>
</dbReference>
<sequence>MEQNDDHSADRKTPFWQGVLAVLPLSIAVIPWGILAGSYAIDAGLTGIEAQAMSAVLFAGSAQLVASGMFKAGVGIGTLLLTTFFITSRHFLYSVSMRDKISHLPFRWRLVLGFWLTDELFAVCGGQTSKEFNRWFALGAGGSFYLIWNLASFVGIVAGSQFPALNEVGLDFAVAATFIALVIPQIKSVPIVVSVIVSLMVSVVLTLVEVEGALMTASLCGMASGYLSELLLEKARSSQRATASTARGSTETEHSKGE</sequence>
<feature type="transmembrane region" description="Helical" evidence="9">
    <location>
        <begin position="15"/>
        <end position="41"/>
    </location>
</feature>
<evidence type="ECO:0000256" key="1">
    <source>
        <dbReference type="ARBA" id="ARBA00004651"/>
    </source>
</evidence>
<dbReference type="PANTHER" id="PTHR34979">
    <property type="entry name" value="INNER MEMBRANE PROTEIN YGAZ"/>
    <property type="match status" value="1"/>
</dbReference>
<name>A0A178KKU5_9GAMM</name>
<evidence type="ECO:0000256" key="2">
    <source>
        <dbReference type="ARBA" id="ARBA00010735"/>
    </source>
</evidence>
<protein>
    <submittedName>
        <fullName evidence="10">Branched-chain amino acid ABC transporter permease</fullName>
    </submittedName>
</protein>
<keyword evidence="6 9" id="KW-1133">Transmembrane helix</keyword>
<dbReference type="GO" id="GO:0005886">
    <property type="term" value="C:plasma membrane"/>
    <property type="evidence" value="ECO:0007669"/>
    <property type="project" value="UniProtKB-SubCell"/>
</dbReference>
<dbReference type="EMBL" id="LVHF01000012">
    <property type="protein sequence ID" value="OAN17850.1"/>
    <property type="molecule type" value="Genomic_DNA"/>
</dbReference>
<gene>
    <name evidence="10" type="ORF">A3K86_02735</name>
</gene>
<feature type="transmembrane region" description="Helical" evidence="9">
    <location>
        <begin position="135"/>
        <end position="158"/>
    </location>
</feature>
<reference evidence="10 11" key="1">
    <citation type="submission" date="2016-03" db="EMBL/GenBank/DDBJ databases">
        <title>Photobacterium proteolyticum sp. nov. a protease producing bacterium isolated from ocean sediments of Laizhou Bay.</title>
        <authorList>
            <person name="Li Y."/>
        </authorList>
    </citation>
    <scope>NUCLEOTIDE SEQUENCE [LARGE SCALE GENOMIC DNA]</scope>
    <source>
        <strain evidence="10 11">R-40508</strain>
    </source>
</reference>
<dbReference type="PANTHER" id="PTHR34979:SF1">
    <property type="entry name" value="INNER MEMBRANE PROTEIN YGAZ"/>
    <property type="match status" value="1"/>
</dbReference>
<feature type="transmembrane region" description="Helical" evidence="9">
    <location>
        <begin position="189"/>
        <end position="208"/>
    </location>
</feature>
<evidence type="ECO:0000313" key="10">
    <source>
        <dbReference type="EMBL" id="OAN17850.1"/>
    </source>
</evidence>
<dbReference type="Pfam" id="PF03591">
    <property type="entry name" value="AzlC"/>
    <property type="match status" value="1"/>
</dbReference>
<comment type="subcellular location">
    <subcellularLocation>
        <location evidence="1">Cell membrane</location>
        <topology evidence="1">Multi-pass membrane protein</topology>
    </subcellularLocation>
</comment>
<dbReference type="AlphaFoldDB" id="A0A178KKU5"/>
<comment type="similarity">
    <text evidence="2">Belongs to the AzlC family.</text>
</comment>
<evidence type="ECO:0000256" key="3">
    <source>
        <dbReference type="ARBA" id="ARBA00022448"/>
    </source>
</evidence>
<evidence type="ECO:0000256" key="5">
    <source>
        <dbReference type="ARBA" id="ARBA00022692"/>
    </source>
</evidence>
<keyword evidence="11" id="KW-1185">Reference proteome</keyword>
<feature type="transmembrane region" description="Helical" evidence="9">
    <location>
        <begin position="53"/>
        <end position="86"/>
    </location>
</feature>
<evidence type="ECO:0000256" key="8">
    <source>
        <dbReference type="SAM" id="MobiDB-lite"/>
    </source>
</evidence>
<evidence type="ECO:0000256" key="4">
    <source>
        <dbReference type="ARBA" id="ARBA00022475"/>
    </source>
</evidence>
<dbReference type="Proteomes" id="UP000078503">
    <property type="component" value="Unassembled WGS sequence"/>
</dbReference>
<evidence type="ECO:0000256" key="9">
    <source>
        <dbReference type="SAM" id="Phobius"/>
    </source>
</evidence>
<feature type="transmembrane region" description="Helical" evidence="9">
    <location>
        <begin position="164"/>
        <end position="182"/>
    </location>
</feature>
<accession>A0A178KKU5</accession>
<keyword evidence="5 9" id="KW-0812">Transmembrane</keyword>